<feature type="compositionally biased region" description="Low complexity" evidence="1">
    <location>
        <begin position="75"/>
        <end position="92"/>
    </location>
</feature>
<protein>
    <submittedName>
        <fullName evidence="2">Uncharacterized protein</fullName>
    </submittedName>
</protein>
<proteinExistence type="predicted"/>
<organism evidence="2 3">
    <name type="scientific">Molossus molossus</name>
    <name type="common">Pallas' mastiff bat</name>
    <name type="synonym">Vespertilio molossus</name>
    <dbReference type="NCBI Taxonomy" id="27622"/>
    <lineage>
        <taxon>Eukaryota</taxon>
        <taxon>Metazoa</taxon>
        <taxon>Chordata</taxon>
        <taxon>Craniata</taxon>
        <taxon>Vertebrata</taxon>
        <taxon>Euteleostomi</taxon>
        <taxon>Mammalia</taxon>
        <taxon>Eutheria</taxon>
        <taxon>Laurasiatheria</taxon>
        <taxon>Chiroptera</taxon>
        <taxon>Yangochiroptera</taxon>
        <taxon>Molossidae</taxon>
        <taxon>Molossus</taxon>
    </lineage>
</organism>
<comment type="caution">
    <text evidence="2">The sequence shown here is derived from an EMBL/GenBank/DDBJ whole genome shotgun (WGS) entry which is preliminary data.</text>
</comment>
<evidence type="ECO:0000313" key="3">
    <source>
        <dbReference type="Proteomes" id="UP000550707"/>
    </source>
</evidence>
<reference evidence="2 3" key="1">
    <citation type="journal article" date="2020" name="Nature">
        <title>Six reference-quality genomes reveal evolution of bat adaptations.</title>
        <authorList>
            <person name="Jebb D."/>
            <person name="Huang Z."/>
            <person name="Pippel M."/>
            <person name="Hughes G.M."/>
            <person name="Lavrichenko K."/>
            <person name="Devanna P."/>
            <person name="Winkler S."/>
            <person name="Jermiin L.S."/>
            <person name="Skirmuntt E.C."/>
            <person name="Katzourakis A."/>
            <person name="Burkitt-Gray L."/>
            <person name="Ray D.A."/>
            <person name="Sullivan K.A.M."/>
            <person name="Roscito J.G."/>
            <person name="Kirilenko B.M."/>
            <person name="Davalos L.M."/>
            <person name="Corthals A.P."/>
            <person name="Power M.L."/>
            <person name="Jones G."/>
            <person name="Ransome R.D."/>
            <person name="Dechmann D.K.N."/>
            <person name="Locatelli A.G."/>
            <person name="Puechmaille S.J."/>
            <person name="Fedrigo O."/>
            <person name="Jarvis E.D."/>
            <person name="Hiller M."/>
            <person name="Vernes S.C."/>
            <person name="Myers E.W."/>
            <person name="Teeling E.C."/>
        </authorList>
    </citation>
    <scope>NUCLEOTIDE SEQUENCE [LARGE SCALE GENOMIC DNA]</scope>
    <source>
        <strain evidence="2">MMolMol1</strain>
        <tissue evidence="2">Muscle</tissue>
    </source>
</reference>
<keyword evidence="3" id="KW-1185">Reference proteome</keyword>
<gene>
    <name evidence="2" type="ORF">HJG59_009697</name>
</gene>
<dbReference type="Proteomes" id="UP000550707">
    <property type="component" value="Unassembled WGS sequence"/>
</dbReference>
<sequence length="132" mass="14449">MRKRNSFSCGRFRVTWPGFRSRPPLSVETWPIGFLGLCGPLGCLRYCWHLPSRFRACPSPPLRSPQPRLLPRPAPGAGSVGSPSPSRLSLPSTNRVPSPQATRLLLSSATGASPRPQPQPAEHRRARGPRPP</sequence>
<feature type="compositionally biased region" description="Polar residues" evidence="1">
    <location>
        <begin position="93"/>
        <end position="111"/>
    </location>
</feature>
<name>A0A7J8J7X3_MOLMO</name>
<dbReference type="EMBL" id="JACASF010000002">
    <property type="protein sequence ID" value="KAF6492509.1"/>
    <property type="molecule type" value="Genomic_DNA"/>
</dbReference>
<evidence type="ECO:0000313" key="2">
    <source>
        <dbReference type="EMBL" id="KAF6492509.1"/>
    </source>
</evidence>
<evidence type="ECO:0000256" key="1">
    <source>
        <dbReference type="SAM" id="MobiDB-lite"/>
    </source>
</evidence>
<feature type="compositionally biased region" description="Pro residues" evidence="1">
    <location>
        <begin position="58"/>
        <end position="74"/>
    </location>
</feature>
<dbReference type="AlphaFoldDB" id="A0A7J8J7X3"/>
<feature type="region of interest" description="Disordered" evidence="1">
    <location>
        <begin position="57"/>
        <end position="132"/>
    </location>
</feature>
<accession>A0A7J8J7X3</accession>
<dbReference type="InParanoid" id="A0A7J8J7X3"/>